<dbReference type="GO" id="GO:0016740">
    <property type="term" value="F:transferase activity"/>
    <property type="evidence" value="ECO:0007669"/>
    <property type="project" value="UniProtKB-KW"/>
</dbReference>
<evidence type="ECO:0000313" key="9">
    <source>
        <dbReference type="Proteomes" id="UP000465778"/>
    </source>
</evidence>
<gene>
    <name evidence="8" type="ORF">KIS1582_4984</name>
</gene>
<dbReference type="AlphaFoldDB" id="A0A800MRZ0"/>
<evidence type="ECO:0000256" key="4">
    <source>
        <dbReference type="ARBA" id="ARBA00022989"/>
    </source>
</evidence>
<keyword evidence="2" id="KW-1003">Cell membrane</keyword>
<evidence type="ECO:0000256" key="5">
    <source>
        <dbReference type="ARBA" id="ARBA00023136"/>
    </source>
</evidence>
<evidence type="ECO:0000256" key="2">
    <source>
        <dbReference type="ARBA" id="ARBA00022475"/>
    </source>
</evidence>
<keyword evidence="8" id="KW-0808">Transferase</keyword>
<sequence length="118" mass="13556">MEWIFYLYLLNTFFMLFIAIWEVRRPAKALNWIVIVLVLPVIGFLLYLSISNPKLIHRKRLTSSHNESDKLPDTYSDSASIIADALRYFTVGGLGFESAKSKLGSKSTSTIKECYMRN</sequence>
<evidence type="ECO:0000256" key="6">
    <source>
        <dbReference type="SAM" id="Phobius"/>
    </source>
</evidence>
<evidence type="ECO:0000256" key="3">
    <source>
        <dbReference type="ARBA" id="ARBA00022692"/>
    </source>
</evidence>
<dbReference type="EC" id="2.7.8.-" evidence="8"/>
<evidence type="ECO:0000259" key="7">
    <source>
        <dbReference type="Pfam" id="PF13396"/>
    </source>
</evidence>
<protein>
    <submittedName>
        <fullName evidence="8">Cardiolipin synthetase</fullName>
        <ecNumber evidence="8">2.7.8.-</ecNumber>
    </submittedName>
</protein>
<organism evidence="8 9">
    <name type="scientific">Cytobacillus firmus</name>
    <name type="common">Bacillus firmus</name>
    <dbReference type="NCBI Taxonomy" id="1399"/>
    <lineage>
        <taxon>Bacteria</taxon>
        <taxon>Bacillati</taxon>
        <taxon>Bacillota</taxon>
        <taxon>Bacilli</taxon>
        <taxon>Bacillales</taxon>
        <taxon>Bacillaceae</taxon>
        <taxon>Cytobacillus</taxon>
    </lineage>
</organism>
<dbReference type="EMBL" id="VDEM01000125">
    <property type="protein sequence ID" value="KAF0821307.1"/>
    <property type="molecule type" value="Genomic_DNA"/>
</dbReference>
<keyword evidence="3 6" id="KW-0812">Transmembrane</keyword>
<dbReference type="Pfam" id="PF13396">
    <property type="entry name" value="PLDc_N"/>
    <property type="match status" value="1"/>
</dbReference>
<keyword evidence="4 6" id="KW-1133">Transmembrane helix</keyword>
<evidence type="ECO:0000256" key="1">
    <source>
        <dbReference type="ARBA" id="ARBA00004651"/>
    </source>
</evidence>
<comment type="subcellular location">
    <subcellularLocation>
        <location evidence="1">Cell membrane</location>
        <topology evidence="1">Multi-pass membrane protein</topology>
    </subcellularLocation>
</comment>
<keyword evidence="5 6" id="KW-0472">Membrane</keyword>
<evidence type="ECO:0000313" key="8">
    <source>
        <dbReference type="EMBL" id="KAF0821307.1"/>
    </source>
</evidence>
<accession>A0A800MRZ0</accession>
<dbReference type="GO" id="GO:0005886">
    <property type="term" value="C:plasma membrane"/>
    <property type="evidence" value="ECO:0007669"/>
    <property type="project" value="UniProtKB-SubCell"/>
</dbReference>
<dbReference type="Proteomes" id="UP000465778">
    <property type="component" value="Unassembled WGS sequence"/>
</dbReference>
<reference evidence="8 9" key="1">
    <citation type="journal article" date="2020" name="G3 (Bethesda)">
        <title>Whole Genome Sequencing and Comparative Genomics of Two Nematicidal Bacillus Strains Reveals a Wide Range of Possible Virulence Factors.</title>
        <authorList>
            <person name="Susic N."/>
            <person name="Janezic S."/>
            <person name="Rupnik M."/>
            <person name="Geric Stare B."/>
        </authorList>
    </citation>
    <scope>NUCLEOTIDE SEQUENCE [LARGE SCALE GENOMIC DNA]</scope>
    <source>
        <strain evidence="8 9">I-1582</strain>
    </source>
</reference>
<name>A0A800MRZ0_CYTFI</name>
<proteinExistence type="predicted"/>
<feature type="transmembrane region" description="Helical" evidence="6">
    <location>
        <begin position="5"/>
        <end position="23"/>
    </location>
</feature>
<comment type="caution">
    <text evidence="8">The sequence shown here is derived from an EMBL/GenBank/DDBJ whole genome shotgun (WGS) entry which is preliminary data.</text>
</comment>
<dbReference type="InterPro" id="IPR027379">
    <property type="entry name" value="CLS_N"/>
</dbReference>
<feature type="domain" description="Cardiolipin synthase N-terminal" evidence="7">
    <location>
        <begin position="13"/>
        <end position="48"/>
    </location>
</feature>
<feature type="transmembrane region" description="Helical" evidence="6">
    <location>
        <begin position="29"/>
        <end position="50"/>
    </location>
</feature>